<feature type="transmembrane region" description="Helical" evidence="8">
    <location>
        <begin position="440"/>
        <end position="460"/>
    </location>
</feature>
<dbReference type="Proteomes" id="UP000239352">
    <property type="component" value="Unassembled WGS sequence"/>
</dbReference>
<evidence type="ECO:0000256" key="7">
    <source>
        <dbReference type="SAM" id="MobiDB-lite"/>
    </source>
</evidence>
<gene>
    <name evidence="9" type="ORF">CEP50_16455</name>
</gene>
<evidence type="ECO:0000256" key="3">
    <source>
        <dbReference type="ARBA" id="ARBA00022448"/>
    </source>
</evidence>
<dbReference type="InterPro" id="IPR001734">
    <property type="entry name" value="Na/solute_symporter"/>
</dbReference>
<dbReference type="PANTHER" id="PTHR48086">
    <property type="entry name" value="SODIUM/PROLINE SYMPORTER-RELATED"/>
    <property type="match status" value="1"/>
</dbReference>
<evidence type="ECO:0000313" key="10">
    <source>
        <dbReference type="Proteomes" id="UP000239352"/>
    </source>
</evidence>
<dbReference type="PANTHER" id="PTHR48086:SF8">
    <property type="entry name" value="MONOCARBOXYLIC ACID PERMEASE"/>
    <property type="match status" value="1"/>
</dbReference>
<reference evidence="9 10" key="1">
    <citation type="submission" date="2018-03" db="EMBL/GenBank/DDBJ databases">
        <title>Actinopolyspora mortivallis from Sahara, screening for active biomolecules.</title>
        <authorList>
            <person name="Selama O."/>
            <person name="Wellington E.M.H."/>
            <person name="Hacene H."/>
        </authorList>
    </citation>
    <scope>NUCLEOTIDE SEQUENCE [LARGE SCALE GENOMIC DNA]</scope>
    <source>
        <strain evidence="9 10">M5A</strain>
    </source>
</reference>
<evidence type="ECO:0000256" key="2">
    <source>
        <dbReference type="ARBA" id="ARBA00006434"/>
    </source>
</evidence>
<feature type="transmembrane region" description="Helical" evidence="8">
    <location>
        <begin position="6"/>
        <end position="24"/>
    </location>
</feature>
<dbReference type="AlphaFoldDB" id="A0A2T0GT42"/>
<feature type="transmembrane region" description="Helical" evidence="8">
    <location>
        <begin position="387"/>
        <end position="405"/>
    </location>
</feature>
<dbReference type="STRING" id="1050202.GCA_000384035_03946"/>
<feature type="transmembrane region" description="Helical" evidence="8">
    <location>
        <begin position="250"/>
        <end position="273"/>
    </location>
</feature>
<evidence type="ECO:0000256" key="1">
    <source>
        <dbReference type="ARBA" id="ARBA00004141"/>
    </source>
</evidence>
<dbReference type="InterPro" id="IPR038377">
    <property type="entry name" value="Na/Glc_symporter_sf"/>
</dbReference>
<keyword evidence="10" id="KW-1185">Reference proteome</keyword>
<evidence type="ECO:0000313" key="9">
    <source>
        <dbReference type="EMBL" id="PRW62261.1"/>
    </source>
</evidence>
<feature type="transmembrane region" description="Helical" evidence="8">
    <location>
        <begin position="411"/>
        <end position="433"/>
    </location>
</feature>
<dbReference type="CDD" id="cd10322">
    <property type="entry name" value="SLC5sbd"/>
    <property type="match status" value="1"/>
</dbReference>
<comment type="similarity">
    <text evidence="2">Belongs to the sodium:solute symporter (SSF) (TC 2.A.21) family.</text>
</comment>
<dbReference type="EMBL" id="PVSR01000037">
    <property type="protein sequence ID" value="PRW62261.1"/>
    <property type="molecule type" value="Genomic_DNA"/>
</dbReference>
<dbReference type="PROSITE" id="PS50283">
    <property type="entry name" value="NA_SOLUT_SYMP_3"/>
    <property type="match status" value="1"/>
</dbReference>
<feature type="transmembrane region" description="Helical" evidence="8">
    <location>
        <begin position="285"/>
        <end position="305"/>
    </location>
</feature>
<feature type="region of interest" description="Disordered" evidence="7">
    <location>
        <begin position="531"/>
        <end position="566"/>
    </location>
</feature>
<feature type="transmembrane region" description="Helical" evidence="8">
    <location>
        <begin position="122"/>
        <end position="141"/>
    </location>
</feature>
<evidence type="ECO:0000256" key="4">
    <source>
        <dbReference type="ARBA" id="ARBA00022692"/>
    </source>
</evidence>
<dbReference type="RefSeq" id="WP_106114838.1">
    <property type="nucleotide sequence ID" value="NZ_PVSR01000037.1"/>
</dbReference>
<feature type="transmembrane region" description="Helical" evidence="8">
    <location>
        <begin position="187"/>
        <end position="208"/>
    </location>
</feature>
<evidence type="ECO:0000256" key="6">
    <source>
        <dbReference type="ARBA" id="ARBA00023136"/>
    </source>
</evidence>
<comment type="subcellular location">
    <subcellularLocation>
        <location evidence="1">Membrane</location>
        <topology evidence="1">Multi-pass membrane protein</topology>
    </subcellularLocation>
</comment>
<keyword evidence="4 8" id="KW-0812">Transmembrane</keyword>
<protein>
    <submittedName>
        <fullName evidence="9">Sodium:solute symporter</fullName>
    </submittedName>
</protein>
<feature type="transmembrane region" description="Helical" evidence="8">
    <location>
        <begin position="496"/>
        <end position="517"/>
    </location>
</feature>
<dbReference type="Gene3D" id="1.20.1730.10">
    <property type="entry name" value="Sodium/glucose cotransporter"/>
    <property type="match status" value="1"/>
</dbReference>
<dbReference type="InterPro" id="IPR050277">
    <property type="entry name" value="Sodium:Solute_Symporter"/>
</dbReference>
<dbReference type="NCBIfam" id="NF046076">
    <property type="entry name" value="monocarbox_MctP"/>
    <property type="match status" value="1"/>
</dbReference>
<dbReference type="GO" id="GO:0005886">
    <property type="term" value="C:plasma membrane"/>
    <property type="evidence" value="ECO:0007669"/>
    <property type="project" value="TreeGrafter"/>
</dbReference>
<comment type="caution">
    <text evidence="9">The sequence shown here is derived from an EMBL/GenBank/DDBJ whole genome shotgun (WGS) entry which is preliminary data.</text>
</comment>
<keyword evidence="5 8" id="KW-1133">Transmembrane helix</keyword>
<feature type="transmembrane region" description="Helical" evidence="8">
    <location>
        <begin position="45"/>
        <end position="65"/>
    </location>
</feature>
<feature type="transmembrane region" description="Helical" evidence="8">
    <location>
        <begin position="337"/>
        <end position="366"/>
    </location>
</feature>
<sequence>MQWTEFGVFTALFVLVSVLGFVATRWRRAASMDHLDEWGLGGRRFGSWITWFLVGGDLYTAYTFVAVPALVFGAGAMGFFALPYTVVLYPLVLLPLLRMWSVSKVHGYVTPADYVRGRYDSALLATLVAVTGIVATMPYIALQLAGLGAVLRTMGLNGGGIAGHAPLFVAFLVLALYTYHSGLRAPALIAFVKDLLIYVVILVAVFYLPTRIGGWGSIIDESAAVLSRPDPRTGQASGSVLLGEHNQLQYATLALGSALALFLYPHSLTGILASSGRGVIRRNMIALPAYSFLLGMLALLGYAALATGVEPIVNGATGEPDSNTIVPVLFDRMFADWFAGLAYAAIGIGALVPAAIMSIAAANLWTRNIYKEHLRPRASAADEARQARLASLVVKFGAVLSIVFIDPQFSIDMQLIGGVIILQTLPAVAVGLYTRWLHRWALVAGWTVGMAWGLWQLYLIPKDPVTGRGHFGGSAMRLGDFNLFGWQPLPDVPTQIYVGAVALVMNLLVAVLLTPLLGRLGLSRGTDHTRQGDYLATGRPASGHAGGGTADGGPEEPERRTPSTRT</sequence>
<dbReference type="GO" id="GO:0022857">
    <property type="term" value="F:transmembrane transporter activity"/>
    <property type="evidence" value="ECO:0007669"/>
    <property type="project" value="InterPro"/>
</dbReference>
<accession>A0A2T0GT42</accession>
<feature type="transmembrane region" description="Helical" evidence="8">
    <location>
        <begin position="161"/>
        <end position="180"/>
    </location>
</feature>
<keyword evidence="3" id="KW-0813">Transport</keyword>
<dbReference type="InParanoid" id="A0A2T0GT42"/>
<evidence type="ECO:0000256" key="5">
    <source>
        <dbReference type="ARBA" id="ARBA00022989"/>
    </source>
</evidence>
<feature type="compositionally biased region" description="Basic and acidic residues" evidence="7">
    <location>
        <begin position="556"/>
        <end position="566"/>
    </location>
</feature>
<organism evidence="9 10">
    <name type="scientific">Actinopolyspora mortivallis</name>
    <dbReference type="NCBI Taxonomy" id="33906"/>
    <lineage>
        <taxon>Bacteria</taxon>
        <taxon>Bacillati</taxon>
        <taxon>Actinomycetota</taxon>
        <taxon>Actinomycetes</taxon>
        <taxon>Actinopolysporales</taxon>
        <taxon>Actinopolysporaceae</taxon>
        <taxon>Actinopolyspora</taxon>
    </lineage>
</organism>
<keyword evidence="6 8" id="KW-0472">Membrane</keyword>
<feature type="transmembrane region" description="Helical" evidence="8">
    <location>
        <begin position="71"/>
        <end position="94"/>
    </location>
</feature>
<name>A0A2T0GT42_ACTMO</name>
<evidence type="ECO:0000256" key="8">
    <source>
        <dbReference type="SAM" id="Phobius"/>
    </source>
</evidence>
<proteinExistence type="inferred from homology"/>